<dbReference type="RefSeq" id="WP_078476934.1">
    <property type="nucleotide sequence ID" value="NZ_MPRK01000096.1"/>
</dbReference>
<gene>
    <name evidence="1" type="ORF">BOW52_06145</name>
</gene>
<proteinExistence type="predicted"/>
<reference evidence="1 2" key="1">
    <citation type="submission" date="2016-11" db="EMBL/GenBank/DDBJ databases">
        <title>Mixed transmission modes and dynamic genome evolution in an obligate animal-bacterial symbiosis.</title>
        <authorList>
            <person name="Russell S.L."/>
            <person name="Corbett-Detig R.B."/>
            <person name="Cavanaugh C.M."/>
        </authorList>
    </citation>
    <scope>NUCLEOTIDE SEQUENCE [LARGE SCALE GENOMIC DNA]</scope>
    <source>
        <strain evidence="1">Sp-SM6</strain>
    </source>
</reference>
<comment type="caution">
    <text evidence="1">The sequence shown here is derived from an EMBL/GenBank/DDBJ whole genome shotgun (WGS) entry which is preliminary data.</text>
</comment>
<keyword evidence="2" id="KW-1185">Reference proteome</keyword>
<dbReference type="EMBL" id="MPRK01000096">
    <property type="protein sequence ID" value="OOZ40237.1"/>
    <property type="molecule type" value="Genomic_DNA"/>
</dbReference>
<evidence type="ECO:0000313" key="2">
    <source>
        <dbReference type="Proteomes" id="UP000190198"/>
    </source>
</evidence>
<name>A0A1T2L547_9GAMM</name>
<sequence length="180" mass="21098">MKKPKIHFTNPESRKVGPLMTEERRIEEVKKWVEEDIDKLDELCEFYKVEAGDAKYLSLALELARQFLPERKKRGAKTKWNEVSGCALAVELERLIEGGATQMKAAKMLAKEEPWVSFIESKDSYDRSSDPAKALLEQYKKYRNDKMMKVMRDAFSYRKYIDDIDSWDKFVMGVTKPIEE</sequence>
<evidence type="ECO:0000313" key="1">
    <source>
        <dbReference type="EMBL" id="OOZ40237.1"/>
    </source>
</evidence>
<organism evidence="1 2">
    <name type="scientific">Solemya elarraichensis gill symbiont</name>
    <dbReference type="NCBI Taxonomy" id="1918949"/>
    <lineage>
        <taxon>Bacteria</taxon>
        <taxon>Pseudomonadati</taxon>
        <taxon>Pseudomonadota</taxon>
        <taxon>Gammaproteobacteria</taxon>
        <taxon>sulfur-oxidizing symbionts</taxon>
    </lineage>
</organism>
<dbReference type="AlphaFoldDB" id="A0A1T2L547"/>
<protein>
    <submittedName>
        <fullName evidence="1">Uncharacterized protein</fullName>
    </submittedName>
</protein>
<accession>A0A1T2L547</accession>
<dbReference type="Proteomes" id="UP000190198">
    <property type="component" value="Unassembled WGS sequence"/>
</dbReference>